<organism evidence="1 2">
    <name type="scientific">Apiospora arundinis</name>
    <dbReference type="NCBI Taxonomy" id="335852"/>
    <lineage>
        <taxon>Eukaryota</taxon>
        <taxon>Fungi</taxon>
        <taxon>Dikarya</taxon>
        <taxon>Ascomycota</taxon>
        <taxon>Pezizomycotina</taxon>
        <taxon>Sordariomycetes</taxon>
        <taxon>Xylariomycetidae</taxon>
        <taxon>Amphisphaeriales</taxon>
        <taxon>Apiosporaceae</taxon>
        <taxon>Apiospora</taxon>
    </lineage>
</organism>
<evidence type="ECO:0000313" key="1">
    <source>
        <dbReference type="EMBL" id="KAK8872451.1"/>
    </source>
</evidence>
<dbReference type="EMBL" id="JAPCWZ010000003">
    <property type="protein sequence ID" value="KAK8872451.1"/>
    <property type="molecule type" value="Genomic_DNA"/>
</dbReference>
<evidence type="ECO:0000313" key="2">
    <source>
        <dbReference type="Proteomes" id="UP001390339"/>
    </source>
</evidence>
<proteinExistence type="predicted"/>
<protein>
    <submittedName>
        <fullName evidence="1">N-terminal fungal transcription regulatory domain-containing protein (Zinc finger protein)</fullName>
    </submittedName>
</protein>
<dbReference type="Proteomes" id="UP001390339">
    <property type="component" value="Unassembled WGS sequence"/>
</dbReference>
<accession>A0ABR2J3X1</accession>
<sequence>MQHVSAHYFLTIFRPFLLGPQRDQKLRIFTSANSSPGTIYEASITQMKQIVLQHHLDYPGKLFPNFAFAGYIHLCSAIAGTTSSVNSNAMNKSQRREQQFYFDICMCLFQDAYLQHELALPVAQGLIYMALQSNLIRASKARKILNQFQERGEHHQHYSSLLLGPKMTTLSSPYTSTTTTPPKMRAQIIVNFELAVTDVGAAQARSLVSKLEDSGPLLPLTMKPDSGWLTPISRFVQSDHTFLTNPPTVAPSMTAVPPATNYIIPETSTTATT</sequence>
<name>A0ABR2J3X1_9PEZI</name>
<reference evidence="1 2" key="1">
    <citation type="journal article" date="2024" name="IMA Fungus">
        <title>Apiospora arundinis, a panoply of carbohydrate-active enzymes and secondary metabolites.</title>
        <authorList>
            <person name="Sorensen T."/>
            <person name="Petersen C."/>
            <person name="Muurmann A.T."/>
            <person name="Christiansen J.V."/>
            <person name="Brundto M.L."/>
            <person name="Overgaard C.K."/>
            <person name="Boysen A.T."/>
            <person name="Wollenberg R.D."/>
            <person name="Larsen T.O."/>
            <person name="Sorensen J.L."/>
            <person name="Nielsen K.L."/>
            <person name="Sondergaard T.E."/>
        </authorList>
    </citation>
    <scope>NUCLEOTIDE SEQUENCE [LARGE SCALE GENOMIC DNA]</scope>
    <source>
        <strain evidence="1 2">AAU 773</strain>
    </source>
</reference>
<keyword evidence="2" id="KW-1185">Reference proteome</keyword>
<comment type="caution">
    <text evidence="1">The sequence shown here is derived from an EMBL/GenBank/DDBJ whole genome shotgun (WGS) entry which is preliminary data.</text>
</comment>
<gene>
    <name evidence="1" type="ORF">PGQ11_002965</name>
</gene>